<dbReference type="EMBL" id="JQCB01000006">
    <property type="protein sequence ID" value="KRN96008.1"/>
    <property type="molecule type" value="Genomic_DNA"/>
</dbReference>
<evidence type="ECO:0000313" key="9">
    <source>
        <dbReference type="Proteomes" id="UP000051139"/>
    </source>
</evidence>
<accession>A0A0R2L2F9</accession>
<dbReference type="Pfam" id="PF12698">
    <property type="entry name" value="ABC2_membrane_3"/>
    <property type="match status" value="1"/>
</dbReference>
<feature type="transmembrane region" description="Helical" evidence="6">
    <location>
        <begin position="409"/>
        <end position="430"/>
    </location>
</feature>
<dbReference type="GO" id="GO:0016020">
    <property type="term" value="C:membrane"/>
    <property type="evidence" value="ECO:0007669"/>
    <property type="project" value="UniProtKB-SubCell"/>
</dbReference>
<feature type="transmembrane region" description="Helical" evidence="6">
    <location>
        <begin position="382"/>
        <end position="403"/>
    </location>
</feature>
<keyword evidence="5" id="KW-0175">Coiled coil</keyword>
<dbReference type="AlphaFoldDB" id="A0A0R2L2F9"/>
<evidence type="ECO:0000259" key="7">
    <source>
        <dbReference type="Pfam" id="PF12698"/>
    </source>
</evidence>
<dbReference type="RefSeq" id="WP_225425847.1">
    <property type="nucleotide sequence ID" value="NZ_BJUD01000020.1"/>
</dbReference>
<evidence type="ECO:0000256" key="5">
    <source>
        <dbReference type="SAM" id="Coils"/>
    </source>
</evidence>
<dbReference type="Gene3D" id="3.40.1710.10">
    <property type="entry name" value="abc type-2 transporter like domain"/>
    <property type="match status" value="1"/>
</dbReference>
<keyword evidence="9" id="KW-1185">Reference proteome</keyword>
<dbReference type="STRING" id="348151.IV55_GL001685"/>
<dbReference type="PANTHER" id="PTHR43077">
    <property type="entry name" value="TRANSPORT PERMEASE YVFS-RELATED"/>
    <property type="match status" value="1"/>
</dbReference>
<proteinExistence type="predicted"/>
<comment type="subcellular location">
    <subcellularLocation>
        <location evidence="1">Membrane</location>
        <topology evidence="1">Multi-pass membrane protein</topology>
    </subcellularLocation>
</comment>
<evidence type="ECO:0000256" key="1">
    <source>
        <dbReference type="ARBA" id="ARBA00004141"/>
    </source>
</evidence>
<feature type="domain" description="ABC-2 type transporter transmembrane" evidence="7">
    <location>
        <begin position="14"/>
        <end position="426"/>
    </location>
</feature>
<keyword evidence="2 6" id="KW-0812">Transmembrane</keyword>
<comment type="caution">
    <text evidence="8">The sequence shown here is derived from an EMBL/GenBank/DDBJ whole genome shotgun (WGS) entry which is preliminary data.</text>
</comment>
<organism evidence="8 9">
    <name type="scientific">Furfurilactobacillus siliginis</name>
    <dbReference type="NCBI Taxonomy" id="348151"/>
    <lineage>
        <taxon>Bacteria</taxon>
        <taxon>Bacillati</taxon>
        <taxon>Bacillota</taxon>
        <taxon>Bacilli</taxon>
        <taxon>Lactobacillales</taxon>
        <taxon>Lactobacillaceae</taxon>
        <taxon>Furfurilactobacillus</taxon>
    </lineage>
</organism>
<keyword evidence="3 6" id="KW-1133">Transmembrane helix</keyword>
<feature type="transmembrane region" description="Helical" evidence="6">
    <location>
        <begin position="325"/>
        <end position="349"/>
    </location>
</feature>
<feature type="transmembrane region" description="Helical" evidence="6">
    <location>
        <begin position="251"/>
        <end position="277"/>
    </location>
</feature>
<dbReference type="PANTHER" id="PTHR43077:SF5">
    <property type="entry name" value="PHAGE INFECTION PROTEIN"/>
    <property type="match status" value="1"/>
</dbReference>
<sequence length="443" mass="48697">MMKTFLKFLTSRGVLITTGMVIVYGFLIFTIYFTGYHAMPQKFDTLPITVVNRDSASKQLAKQLRTTLPFKHVHQTHDLSAAKRQMNARKTYLIIDIPDGFASTVKQNQPAKLNFYVNDAVQTSVSSGMMTVAETVGKTVNQQVMVQKSEAVLRKEPLAKLKQVVAAQQQQLDAAVASKQQQISAAPAPLQQGLQQQLQSESQQKQKALDQASRDKQTEIQQQVQQKYAPVANSVTTNIHRMNKVRTGLNYSLAPFILTLAMYIGALLGSLLLYGTYVKFAGMVGRFKAFGMLEISMILISIIAAAAVVAAVMPQMQLTGSQFGALWLNHGLEMFAAFNLNSVLILLMGQMGTSLNIFLTMLQVVAGAGMIPLVAMNHFYAALHFVAPMFYTIAGDMNIMYGGTGTGQLWGQFALLIGGLILINLLIVTFRKRQPVLDFAKLS</sequence>
<evidence type="ECO:0000256" key="2">
    <source>
        <dbReference type="ARBA" id="ARBA00022692"/>
    </source>
</evidence>
<evidence type="ECO:0000256" key="6">
    <source>
        <dbReference type="SAM" id="Phobius"/>
    </source>
</evidence>
<feature type="transmembrane region" description="Helical" evidence="6">
    <location>
        <begin position="12"/>
        <end position="33"/>
    </location>
</feature>
<name>A0A0R2L2F9_9LACO</name>
<reference evidence="8 9" key="1">
    <citation type="journal article" date="2015" name="Genome Announc.">
        <title>Expanding the biotechnology potential of lactobacilli through comparative genomics of 213 strains and associated genera.</title>
        <authorList>
            <person name="Sun Z."/>
            <person name="Harris H.M."/>
            <person name="McCann A."/>
            <person name="Guo C."/>
            <person name="Argimon S."/>
            <person name="Zhang W."/>
            <person name="Yang X."/>
            <person name="Jeffery I.B."/>
            <person name="Cooney J.C."/>
            <person name="Kagawa T.F."/>
            <person name="Liu W."/>
            <person name="Song Y."/>
            <person name="Salvetti E."/>
            <person name="Wrobel A."/>
            <person name="Rasinkangas P."/>
            <person name="Parkhill J."/>
            <person name="Rea M.C."/>
            <person name="O'Sullivan O."/>
            <person name="Ritari J."/>
            <person name="Douillard F.P."/>
            <person name="Paul Ross R."/>
            <person name="Yang R."/>
            <person name="Briner A.E."/>
            <person name="Felis G.E."/>
            <person name="de Vos W.M."/>
            <person name="Barrangou R."/>
            <person name="Klaenhammer T.R."/>
            <person name="Caufield P.W."/>
            <person name="Cui Y."/>
            <person name="Zhang H."/>
            <person name="O'Toole P.W."/>
        </authorList>
    </citation>
    <scope>NUCLEOTIDE SEQUENCE [LARGE SCALE GENOMIC DNA]</scope>
    <source>
        <strain evidence="8 9">DSM 22696</strain>
    </source>
</reference>
<evidence type="ECO:0000256" key="3">
    <source>
        <dbReference type="ARBA" id="ARBA00022989"/>
    </source>
</evidence>
<dbReference type="InterPro" id="IPR051328">
    <property type="entry name" value="T7SS_ABC-Transporter"/>
</dbReference>
<dbReference type="InterPro" id="IPR013525">
    <property type="entry name" value="ABC2_TM"/>
</dbReference>
<feature type="transmembrane region" description="Helical" evidence="6">
    <location>
        <begin position="355"/>
        <end position="375"/>
    </location>
</feature>
<dbReference type="GO" id="GO:0140359">
    <property type="term" value="F:ABC-type transporter activity"/>
    <property type="evidence" value="ECO:0007669"/>
    <property type="project" value="InterPro"/>
</dbReference>
<protein>
    <recommendedName>
        <fullName evidence="7">ABC-2 type transporter transmembrane domain-containing protein</fullName>
    </recommendedName>
</protein>
<dbReference type="Proteomes" id="UP000051139">
    <property type="component" value="Unassembled WGS sequence"/>
</dbReference>
<gene>
    <name evidence="8" type="ORF">IV55_GL001685</name>
</gene>
<keyword evidence="4 6" id="KW-0472">Membrane</keyword>
<dbReference type="PATRIC" id="fig|348151.3.peg.1738"/>
<feature type="transmembrane region" description="Helical" evidence="6">
    <location>
        <begin position="289"/>
        <end position="313"/>
    </location>
</feature>
<evidence type="ECO:0000256" key="4">
    <source>
        <dbReference type="ARBA" id="ARBA00023136"/>
    </source>
</evidence>
<feature type="coiled-coil region" evidence="5">
    <location>
        <begin position="158"/>
        <end position="215"/>
    </location>
</feature>
<evidence type="ECO:0000313" key="8">
    <source>
        <dbReference type="EMBL" id="KRN96008.1"/>
    </source>
</evidence>